<dbReference type="NCBIfam" id="NF008573">
    <property type="entry name" value="PRK11525.1"/>
    <property type="match status" value="1"/>
</dbReference>
<evidence type="ECO:0000256" key="1">
    <source>
        <dbReference type="SAM" id="MobiDB-lite"/>
    </source>
</evidence>
<organism evidence="3 4">
    <name type="scientific">Modicisalibacter xianhensis</name>
    <dbReference type="NCBI Taxonomy" id="442341"/>
    <lineage>
        <taxon>Bacteria</taxon>
        <taxon>Pseudomonadati</taxon>
        <taxon>Pseudomonadota</taxon>
        <taxon>Gammaproteobacteria</taxon>
        <taxon>Oceanospirillales</taxon>
        <taxon>Halomonadaceae</taxon>
        <taxon>Modicisalibacter</taxon>
    </lineage>
</organism>
<evidence type="ECO:0000313" key="3">
    <source>
        <dbReference type="EMBL" id="SFH58497.1"/>
    </source>
</evidence>
<dbReference type="Pfam" id="PF02498">
    <property type="entry name" value="Bro-N"/>
    <property type="match status" value="1"/>
</dbReference>
<feature type="domain" description="Bro-N" evidence="2">
    <location>
        <begin position="18"/>
        <end position="111"/>
    </location>
</feature>
<name>A0A1I3B866_9GAMM</name>
<evidence type="ECO:0000313" key="4">
    <source>
        <dbReference type="Proteomes" id="UP000199040"/>
    </source>
</evidence>
<dbReference type="EMBL" id="FOPY01000006">
    <property type="protein sequence ID" value="SFH58497.1"/>
    <property type="molecule type" value="Genomic_DNA"/>
</dbReference>
<accession>A0A1I3B866</accession>
<dbReference type="RefSeq" id="WP_092845605.1">
    <property type="nucleotide sequence ID" value="NZ_FOPY01000006.1"/>
</dbReference>
<reference evidence="3 4" key="1">
    <citation type="submission" date="2016-10" db="EMBL/GenBank/DDBJ databases">
        <authorList>
            <person name="de Groot N.N."/>
        </authorList>
    </citation>
    <scope>NUCLEOTIDE SEQUENCE [LARGE SCALE GENOMIC DNA]</scope>
    <source>
        <strain evidence="3 4">CGMCC 1.6848</strain>
    </source>
</reference>
<dbReference type="STRING" id="442341.SAMN04487959_10644"/>
<gene>
    <name evidence="3" type="ORF">SAMN04487959_10644</name>
</gene>
<feature type="compositionally biased region" description="Basic and acidic residues" evidence="1">
    <location>
        <begin position="9"/>
        <end position="21"/>
    </location>
</feature>
<protein>
    <submittedName>
        <fullName evidence="3">DNA-damage-inducible protein D</fullName>
    </submittedName>
</protein>
<dbReference type="Proteomes" id="UP000199040">
    <property type="component" value="Unassembled WGS sequence"/>
</dbReference>
<proteinExistence type="predicted"/>
<sequence length="288" mass="32236">MADTPSTNTHHESFEGIRREDEHGNEFWSARELAPLLEYPQWRNFVPVIGKAKHACERSGNVVADHFADVRKMVGIGSGAQRPVPDVHLSRYACYLIVQNGDPTKPVIANGQTYFAIQTRRQELEDSEQFTSLSEDEKRLAIRKELIAHNKYLAAAAQDAGVETPLDYAIFQDHGYKGLYGGLGAKDLHARKGLKKSHKILDYMGSTELAANLFRATQAEEKLRRDNIQGKQNANKTHFEVGQKVRQTIGELGGTMPENLPTPDKSVKQVENAQKKLGKQQNDDSDQD</sequence>
<feature type="region of interest" description="Disordered" evidence="1">
    <location>
        <begin position="1"/>
        <end position="21"/>
    </location>
</feature>
<dbReference type="AlphaFoldDB" id="A0A1I3B866"/>
<feature type="region of interest" description="Disordered" evidence="1">
    <location>
        <begin position="250"/>
        <end position="288"/>
    </location>
</feature>
<keyword evidence="4" id="KW-1185">Reference proteome</keyword>
<evidence type="ECO:0000259" key="2">
    <source>
        <dbReference type="Pfam" id="PF02498"/>
    </source>
</evidence>
<dbReference type="InterPro" id="IPR003497">
    <property type="entry name" value="BRO_N_domain"/>
</dbReference>